<organism evidence="2 3">
    <name type="scientific">Chrysochromulina tobinii</name>
    <dbReference type="NCBI Taxonomy" id="1460289"/>
    <lineage>
        <taxon>Eukaryota</taxon>
        <taxon>Haptista</taxon>
        <taxon>Haptophyta</taxon>
        <taxon>Prymnesiophyceae</taxon>
        <taxon>Prymnesiales</taxon>
        <taxon>Chrysochromulinaceae</taxon>
        <taxon>Chrysochromulina</taxon>
    </lineage>
</organism>
<dbReference type="Proteomes" id="UP000037460">
    <property type="component" value="Unassembled WGS sequence"/>
</dbReference>
<evidence type="ECO:0000313" key="2">
    <source>
        <dbReference type="EMBL" id="KOO35624.1"/>
    </source>
</evidence>
<evidence type="ECO:0000313" key="3">
    <source>
        <dbReference type="Proteomes" id="UP000037460"/>
    </source>
</evidence>
<comment type="caution">
    <text evidence="2">The sequence shown here is derived from an EMBL/GenBank/DDBJ whole genome shotgun (WGS) entry which is preliminary data.</text>
</comment>
<keyword evidence="3" id="KW-1185">Reference proteome</keyword>
<feature type="coiled-coil region" evidence="1">
    <location>
        <begin position="50"/>
        <end position="98"/>
    </location>
</feature>
<sequence length="189" mass="19484">MDADGAAPAASEDAALAGAALAMAAEALPFGSTAIPLCPVGDEPRMRAQLSRCRAQLQAAQVQLQLATSQLGATSERLECCEREHATLTHKVAELETVQRALGVTEGSTEEADGHGVLGGAVAGARAARVIPSLDALRGAVGRLADERIEALETALSTKDAQLHELQALAWGAYADDSAVAAEVQRLHI</sequence>
<proteinExistence type="predicted"/>
<dbReference type="EMBL" id="JWZX01000804">
    <property type="protein sequence ID" value="KOO35624.1"/>
    <property type="molecule type" value="Genomic_DNA"/>
</dbReference>
<keyword evidence="1" id="KW-0175">Coiled coil</keyword>
<protein>
    <submittedName>
        <fullName evidence="2">Uncharacterized protein</fullName>
    </submittedName>
</protein>
<name>A0A0M0KA08_9EUKA</name>
<reference evidence="3" key="1">
    <citation type="journal article" date="2015" name="PLoS Genet.">
        <title>Genome Sequence and Transcriptome Analyses of Chrysochromulina tobin: Metabolic Tools for Enhanced Algal Fitness in the Prominent Order Prymnesiales (Haptophyceae).</title>
        <authorList>
            <person name="Hovde B.T."/>
            <person name="Deodato C.R."/>
            <person name="Hunsperger H.M."/>
            <person name="Ryken S.A."/>
            <person name="Yost W."/>
            <person name="Jha R.K."/>
            <person name="Patterson J."/>
            <person name="Monnat R.J. Jr."/>
            <person name="Barlow S.B."/>
            <person name="Starkenburg S.R."/>
            <person name="Cattolico R.A."/>
        </authorList>
    </citation>
    <scope>NUCLEOTIDE SEQUENCE</scope>
    <source>
        <strain evidence="3">CCMP291</strain>
    </source>
</reference>
<evidence type="ECO:0000256" key="1">
    <source>
        <dbReference type="SAM" id="Coils"/>
    </source>
</evidence>
<dbReference type="AlphaFoldDB" id="A0A0M0KA08"/>
<gene>
    <name evidence="2" type="ORF">Ctob_012782</name>
</gene>
<accession>A0A0M0KA08</accession>